<feature type="transmembrane region" description="Helical" evidence="7">
    <location>
        <begin position="83"/>
        <end position="102"/>
    </location>
</feature>
<evidence type="ECO:0000256" key="6">
    <source>
        <dbReference type="SAM" id="MobiDB-lite"/>
    </source>
</evidence>
<feature type="transmembrane region" description="Helical" evidence="7">
    <location>
        <begin position="108"/>
        <end position="126"/>
    </location>
</feature>
<feature type="domain" description="Cation/H+ exchanger transmembrane" evidence="8">
    <location>
        <begin position="123"/>
        <end position="507"/>
    </location>
</feature>
<evidence type="ECO:0000259" key="8">
    <source>
        <dbReference type="Pfam" id="PF00999"/>
    </source>
</evidence>
<dbReference type="OrthoDB" id="423807at2759"/>
<evidence type="ECO:0000256" key="2">
    <source>
        <dbReference type="ARBA" id="ARBA00007367"/>
    </source>
</evidence>
<feature type="transmembrane region" description="Helical" evidence="7">
    <location>
        <begin position="349"/>
        <end position="369"/>
    </location>
</feature>
<name>A0A7M5XF45_9CNID</name>
<dbReference type="Pfam" id="PF00999">
    <property type="entry name" value="Na_H_Exchanger"/>
    <property type="match status" value="1"/>
</dbReference>
<dbReference type="GO" id="GO:0015297">
    <property type="term" value="F:antiporter activity"/>
    <property type="evidence" value="ECO:0007669"/>
    <property type="project" value="InterPro"/>
</dbReference>
<feature type="transmembrane region" description="Helical" evidence="7">
    <location>
        <begin position="381"/>
        <end position="403"/>
    </location>
</feature>
<dbReference type="InterPro" id="IPR038770">
    <property type="entry name" value="Na+/solute_symporter_sf"/>
</dbReference>
<reference evidence="9" key="1">
    <citation type="submission" date="2021-01" db="UniProtKB">
        <authorList>
            <consortium name="EnsemblMetazoa"/>
        </authorList>
    </citation>
    <scope>IDENTIFICATION</scope>
</reference>
<evidence type="ECO:0000256" key="5">
    <source>
        <dbReference type="ARBA" id="ARBA00023136"/>
    </source>
</evidence>
<comment type="subcellular location">
    <subcellularLocation>
        <location evidence="1">Membrane</location>
        <topology evidence="1">Multi-pass membrane protein</topology>
    </subcellularLocation>
</comment>
<organism evidence="9 10">
    <name type="scientific">Clytia hemisphaerica</name>
    <dbReference type="NCBI Taxonomy" id="252671"/>
    <lineage>
        <taxon>Eukaryota</taxon>
        <taxon>Metazoa</taxon>
        <taxon>Cnidaria</taxon>
        <taxon>Hydrozoa</taxon>
        <taxon>Hydroidolina</taxon>
        <taxon>Leptothecata</taxon>
        <taxon>Obeliida</taxon>
        <taxon>Clytiidae</taxon>
        <taxon>Clytia</taxon>
    </lineage>
</organism>
<keyword evidence="5 7" id="KW-0472">Membrane</keyword>
<keyword evidence="3 7" id="KW-0812">Transmembrane</keyword>
<accession>A0A7M5XF45</accession>
<feature type="transmembrane region" description="Helical" evidence="7">
    <location>
        <begin position="194"/>
        <end position="217"/>
    </location>
</feature>
<dbReference type="GeneID" id="136814933"/>
<dbReference type="RefSeq" id="XP_066927459.1">
    <property type="nucleotide sequence ID" value="XM_067071358.1"/>
</dbReference>
<feature type="transmembrane region" description="Helical" evidence="7">
    <location>
        <begin position="133"/>
        <end position="149"/>
    </location>
</feature>
<evidence type="ECO:0000256" key="3">
    <source>
        <dbReference type="ARBA" id="ARBA00022692"/>
    </source>
</evidence>
<dbReference type="Proteomes" id="UP000594262">
    <property type="component" value="Unplaced"/>
</dbReference>
<feature type="transmembrane region" description="Helical" evidence="7">
    <location>
        <begin position="326"/>
        <end position="343"/>
    </location>
</feature>
<keyword evidence="10" id="KW-1185">Reference proteome</keyword>
<evidence type="ECO:0000313" key="10">
    <source>
        <dbReference type="Proteomes" id="UP000594262"/>
    </source>
</evidence>
<feature type="transmembrane region" description="Helical" evidence="7">
    <location>
        <begin position="300"/>
        <end position="319"/>
    </location>
</feature>
<proteinExistence type="inferred from homology"/>
<keyword evidence="4 7" id="KW-1133">Transmembrane helix</keyword>
<feature type="transmembrane region" description="Helical" evidence="7">
    <location>
        <begin position="409"/>
        <end position="430"/>
    </location>
</feature>
<evidence type="ECO:0000256" key="7">
    <source>
        <dbReference type="SAM" id="Phobius"/>
    </source>
</evidence>
<dbReference type="Gene3D" id="1.20.1530.20">
    <property type="match status" value="1"/>
</dbReference>
<sequence length="534" mass="57167">MSEAASPVRSSNIPESVALINLPNNQPQEPDDNDSGLDTGYDERITHRSIGGPNHLNVVHRTPAFVKNCCPPRGRFGEYATRIIACIVIWAALYCVVGSSAWVGGNLFSLYLLLVLASLGGFLVAWKTQYFNFPALLGMLIVGFLLKNIEAINIAKNIDSNWSSSLRQVALAVILLRSGLGLDIAALKRLRFTVLRLAFGPCITEAVTVAVMAHFLLGLPWLWAFQLGFIIGAVSPAVVVPSMLTLQLDGYGVEEGIPTLVMAASSCDDVLAISLFGVFLGVSFSEGNLLWNIFRGPLEIAMGIIGGLLIGSLLWYFPWKKAGNATANRSVLLLAFAFLFLFGSNQVNFPGAGALGVLCLGATTAYGWGEKEKVPIERVMGILWDIFQPLLFGLIGAEVSIQYLKPDLVGMGLAALGIGLVLRIGVTYFAVLGNSFSTKEKLFCTIAWLPKATVQAAIGSIPLDKARQVASKDPTDANNQAVEYGIQIVTLAVLAILITAPLGAIGISLTGPRFLSQRKNEELGEPEANDESDA</sequence>
<evidence type="ECO:0000256" key="4">
    <source>
        <dbReference type="ARBA" id="ARBA00022989"/>
    </source>
</evidence>
<feature type="transmembrane region" description="Helical" evidence="7">
    <location>
        <begin position="260"/>
        <end position="280"/>
    </location>
</feature>
<feature type="transmembrane region" description="Helical" evidence="7">
    <location>
        <begin position="484"/>
        <end position="509"/>
    </location>
</feature>
<dbReference type="InterPro" id="IPR051843">
    <property type="entry name" value="CPA1_transporter"/>
</dbReference>
<dbReference type="GO" id="GO:0016020">
    <property type="term" value="C:membrane"/>
    <property type="evidence" value="ECO:0007669"/>
    <property type="project" value="UniProtKB-SubCell"/>
</dbReference>
<dbReference type="EnsemblMetazoa" id="CLYHEMT022495.1">
    <property type="protein sequence ID" value="CLYHEMP022495.1"/>
    <property type="gene ID" value="CLYHEMG022495"/>
</dbReference>
<dbReference type="GO" id="GO:1902600">
    <property type="term" value="P:proton transmembrane transport"/>
    <property type="evidence" value="ECO:0007669"/>
    <property type="project" value="InterPro"/>
</dbReference>
<dbReference type="PANTHER" id="PTHR31102">
    <property type="match status" value="1"/>
</dbReference>
<dbReference type="AlphaFoldDB" id="A0A7M5XF45"/>
<evidence type="ECO:0000256" key="1">
    <source>
        <dbReference type="ARBA" id="ARBA00004141"/>
    </source>
</evidence>
<feature type="transmembrane region" description="Helical" evidence="7">
    <location>
        <begin position="169"/>
        <end position="187"/>
    </location>
</feature>
<protein>
    <recommendedName>
        <fullName evidence="8">Cation/H+ exchanger transmembrane domain-containing protein</fullName>
    </recommendedName>
</protein>
<dbReference type="PANTHER" id="PTHR31102:SF1">
    <property type="entry name" value="CATION_H+ EXCHANGER DOMAIN-CONTAINING PROTEIN"/>
    <property type="match status" value="1"/>
</dbReference>
<dbReference type="InterPro" id="IPR006153">
    <property type="entry name" value="Cation/H_exchanger_TM"/>
</dbReference>
<feature type="transmembrane region" description="Helical" evidence="7">
    <location>
        <begin position="223"/>
        <end position="248"/>
    </location>
</feature>
<comment type="similarity">
    <text evidence="2">Belongs to the monovalent cation:proton antiporter 1 (CPA1) transporter (TC 2.A.36) family.</text>
</comment>
<evidence type="ECO:0000313" key="9">
    <source>
        <dbReference type="EnsemblMetazoa" id="CLYHEMP022495.1"/>
    </source>
</evidence>
<feature type="region of interest" description="Disordered" evidence="6">
    <location>
        <begin position="1"/>
        <end position="39"/>
    </location>
</feature>